<name>A0A495W1K7_9PSEU</name>
<organism evidence="2 3">
    <name type="scientific">Saccharothrix australiensis</name>
    <dbReference type="NCBI Taxonomy" id="2072"/>
    <lineage>
        <taxon>Bacteria</taxon>
        <taxon>Bacillati</taxon>
        <taxon>Actinomycetota</taxon>
        <taxon>Actinomycetes</taxon>
        <taxon>Pseudonocardiales</taxon>
        <taxon>Pseudonocardiaceae</taxon>
        <taxon>Saccharothrix</taxon>
    </lineage>
</organism>
<dbReference type="AlphaFoldDB" id="A0A495W1K7"/>
<keyword evidence="3" id="KW-1185">Reference proteome</keyword>
<evidence type="ECO:0000313" key="2">
    <source>
        <dbReference type="EMBL" id="RKT54595.1"/>
    </source>
</evidence>
<reference evidence="2 3" key="1">
    <citation type="submission" date="2018-10" db="EMBL/GenBank/DDBJ databases">
        <title>Sequencing the genomes of 1000 actinobacteria strains.</title>
        <authorList>
            <person name="Klenk H.-P."/>
        </authorList>
    </citation>
    <scope>NUCLEOTIDE SEQUENCE [LARGE SCALE GENOMIC DNA]</scope>
    <source>
        <strain evidence="2 3">DSM 43800</strain>
    </source>
</reference>
<dbReference type="OrthoDB" id="3557251at2"/>
<accession>A0A495W1K7</accession>
<comment type="caution">
    <text evidence="2">The sequence shown here is derived from an EMBL/GenBank/DDBJ whole genome shotgun (WGS) entry which is preliminary data.</text>
</comment>
<sequence>MPDLDLPPRRSLPDGVRDTALLRLRAGFDEDRRPRHLPLKAAAVLAVVATATTLVVQAANRPAVSPGRSGPEVAELPLPIAAEHYDLREGTAPEGAAQRCHAGSSGLPPVERWDAIATASLFRVDLMAFKTPAGTVFCETTPASVTVSAPQADPGSLTLSFRTATGSMAGFGGTDPRPFVLRDRADESGREALAARSGRVFLTPAGFVAEAVGAQPEVPGGEPGRRTELIPPPPSTAVVDRPATAHERVSVEGRRLGECLAGSATPVPDPAAWRAGLSARLTATDSVQLGHYRGLLLVCHENGSVSISDLDRVDAEERAGSVWVGDTLRAVRVSYGFVEDSPSPTSVALIAEVTDPRVATVTAAVAGRLDVTAKPVTGSAVITGLRPDGAGPTEVTLTARDATGAVLEELRRNL</sequence>
<evidence type="ECO:0000256" key="1">
    <source>
        <dbReference type="SAM" id="MobiDB-lite"/>
    </source>
</evidence>
<dbReference type="EMBL" id="RBXO01000001">
    <property type="protein sequence ID" value="RKT54595.1"/>
    <property type="molecule type" value="Genomic_DNA"/>
</dbReference>
<gene>
    <name evidence="2" type="ORF">C8E97_3240</name>
</gene>
<dbReference type="RefSeq" id="WP_121006337.1">
    <property type="nucleotide sequence ID" value="NZ_RBXO01000001.1"/>
</dbReference>
<proteinExistence type="predicted"/>
<protein>
    <submittedName>
        <fullName evidence="2">Uncharacterized protein</fullName>
    </submittedName>
</protein>
<feature type="region of interest" description="Disordered" evidence="1">
    <location>
        <begin position="215"/>
        <end position="244"/>
    </location>
</feature>
<dbReference type="Proteomes" id="UP000282084">
    <property type="component" value="Unassembled WGS sequence"/>
</dbReference>
<evidence type="ECO:0000313" key="3">
    <source>
        <dbReference type="Proteomes" id="UP000282084"/>
    </source>
</evidence>